<protein>
    <submittedName>
        <fullName evidence="1">Uncharacterized protein</fullName>
    </submittedName>
</protein>
<accession>A0A1F6EW87</accession>
<organism evidence="1 2">
    <name type="scientific">Candidatus Kaiserbacteria bacterium RIFCSPLOWO2_01_FULL_52_12b</name>
    <dbReference type="NCBI Taxonomy" id="1798509"/>
    <lineage>
        <taxon>Bacteria</taxon>
        <taxon>Candidatus Kaiseribacteriota</taxon>
    </lineage>
</organism>
<dbReference type="Proteomes" id="UP000178811">
    <property type="component" value="Unassembled WGS sequence"/>
</dbReference>
<evidence type="ECO:0000313" key="1">
    <source>
        <dbReference type="EMBL" id="OGG77895.1"/>
    </source>
</evidence>
<name>A0A1F6EW87_9BACT</name>
<proteinExistence type="predicted"/>
<comment type="caution">
    <text evidence="1">The sequence shown here is derived from an EMBL/GenBank/DDBJ whole genome shotgun (WGS) entry which is preliminary data.</text>
</comment>
<dbReference type="AlphaFoldDB" id="A0A1F6EW87"/>
<dbReference type="EMBL" id="MFLW01000028">
    <property type="protein sequence ID" value="OGG77895.1"/>
    <property type="molecule type" value="Genomic_DNA"/>
</dbReference>
<reference evidence="1 2" key="1">
    <citation type="journal article" date="2016" name="Nat. Commun.">
        <title>Thousands of microbial genomes shed light on interconnected biogeochemical processes in an aquifer system.</title>
        <authorList>
            <person name="Anantharaman K."/>
            <person name="Brown C.T."/>
            <person name="Hug L.A."/>
            <person name="Sharon I."/>
            <person name="Castelle C.J."/>
            <person name="Probst A.J."/>
            <person name="Thomas B.C."/>
            <person name="Singh A."/>
            <person name="Wilkins M.J."/>
            <person name="Karaoz U."/>
            <person name="Brodie E.L."/>
            <person name="Williams K.H."/>
            <person name="Hubbard S.S."/>
            <person name="Banfield J.F."/>
        </authorList>
    </citation>
    <scope>NUCLEOTIDE SEQUENCE [LARGE SCALE GENOMIC DNA]</scope>
</reference>
<evidence type="ECO:0000313" key="2">
    <source>
        <dbReference type="Proteomes" id="UP000178811"/>
    </source>
</evidence>
<sequence length="144" mass="16846">MHNTRIKAKARWEAGRLFLRLRNKPQNEGVIKVFYAERFPRGECLVSIMWPINEMDDANFKKVMGVVIAAYLKCHHSPVIVNSRRKTCLRTIYRFRGIRQGEKERLLRTAKELARWAESVFEMPATVSSVSGIVGLRWRMRALK</sequence>
<gene>
    <name evidence="1" type="ORF">A3A36_02360</name>
</gene>